<evidence type="ECO:0000313" key="1">
    <source>
        <dbReference type="EMBL" id="SNR97115.1"/>
    </source>
</evidence>
<sequence>MDAEVLAYYGRLVEETLTVPLCITWVEDLPATDVLAAAGRREDGVGSRTYAETVQAAYDAIPVHAGAALAGPLGEWTVLVEPNGFQGSRPDVLTGLSRRGRALSVFWNANGDGQLVYAEHGRLLTVLDLFDPEELEELEELPPALSAWAELAEQDDPRVAGLALGEAVTHRRLDARWLAGEHLSAILDASQDTVDTLAADQDRIDHLAYLAGDPRVADLIADPAPGRIREVAALIAETACELTGLDVPLARRVMTSLAQTPGPAVLAELRDEVRHLSEDLLTQYPGADAPPSTIERWHAPFRALKVLEAALGDDAKTAAQDAIWRIGTLRLGDHGGRRVGSLMGVLEKMSAPT</sequence>
<dbReference type="Proteomes" id="UP000198282">
    <property type="component" value="Unassembled WGS sequence"/>
</dbReference>
<proteinExistence type="predicted"/>
<dbReference type="InterPro" id="IPR045592">
    <property type="entry name" value="DUF6461"/>
</dbReference>
<keyword evidence="2" id="KW-1185">Reference proteome</keyword>
<dbReference type="OrthoDB" id="3526639at2"/>
<dbReference type="RefSeq" id="WP_089205450.1">
    <property type="nucleotide sequence ID" value="NZ_FZOD01000002.1"/>
</dbReference>
<evidence type="ECO:0000313" key="2">
    <source>
        <dbReference type="Proteomes" id="UP000198282"/>
    </source>
</evidence>
<reference evidence="1 2" key="1">
    <citation type="submission" date="2017-06" db="EMBL/GenBank/DDBJ databases">
        <authorList>
            <person name="Kim H.J."/>
            <person name="Triplett B.A."/>
        </authorList>
    </citation>
    <scope>NUCLEOTIDE SEQUENCE [LARGE SCALE GENOMIC DNA]</scope>
    <source>
        <strain evidence="1 2">CGMCC 4.2132</strain>
    </source>
</reference>
<dbReference type="Pfam" id="PF20062">
    <property type="entry name" value="DUF6461"/>
    <property type="match status" value="1"/>
</dbReference>
<name>A0A239AN93_9ACTN</name>
<protein>
    <submittedName>
        <fullName evidence="1">Uncharacterized protein</fullName>
    </submittedName>
</protein>
<dbReference type="EMBL" id="FZOD01000002">
    <property type="protein sequence ID" value="SNR97115.1"/>
    <property type="molecule type" value="Genomic_DNA"/>
</dbReference>
<dbReference type="AlphaFoldDB" id="A0A239AN93"/>
<organism evidence="1 2">
    <name type="scientific">Streptosporangium subroseum</name>
    <dbReference type="NCBI Taxonomy" id="106412"/>
    <lineage>
        <taxon>Bacteria</taxon>
        <taxon>Bacillati</taxon>
        <taxon>Actinomycetota</taxon>
        <taxon>Actinomycetes</taxon>
        <taxon>Streptosporangiales</taxon>
        <taxon>Streptosporangiaceae</taxon>
        <taxon>Streptosporangium</taxon>
    </lineage>
</organism>
<gene>
    <name evidence="1" type="ORF">SAMN05216276_100250</name>
</gene>
<accession>A0A239AN93</accession>